<keyword evidence="10 11" id="KW-0998">Cell outer membrane</keyword>
<feature type="signal peptide" evidence="13">
    <location>
        <begin position="1"/>
        <end position="34"/>
    </location>
</feature>
<dbReference type="InterPro" id="IPR000531">
    <property type="entry name" value="Beta-barrel_TonB"/>
</dbReference>
<keyword evidence="9 11" id="KW-0472">Membrane</keyword>
<feature type="domain" description="TonB-dependent receptor plug" evidence="15">
    <location>
        <begin position="63"/>
        <end position="170"/>
    </location>
</feature>
<evidence type="ECO:0000256" key="7">
    <source>
        <dbReference type="ARBA" id="ARBA00023065"/>
    </source>
</evidence>
<evidence type="ECO:0000256" key="13">
    <source>
        <dbReference type="SAM" id="SignalP"/>
    </source>
</evidence>
<dbReference type="InterPro" id="IPR012910">
    <property type="entry name" value="Plug_dom"/>
</dbReference>
<dbReference type="InterPro" id="IPR039426">
    <property type="entry name" value="TonB-dep_rcpt-like"/>
</dbReference>
<evidence type="ECO:0000256" key="1">
    <source>
        <dbReference type="ARBA" id="ARBA00004571"/>
    </source>
</evidence>
<organism evidence="16 17">
    <name type="scientific">Rhizorhabdus histidinilytica</name>
    <dbReference type="NCBI Taxonomy" id="439228"/>
    <lineage>
        <taxon>Bacteria</taxon>
        <taxon>Pseudomonadati</taxon>
        <taxon>Pseudomonadota</taxon>
        <taxon>Alphaproteobacteria</taxon>
        <taxon>Sphingomonadales</taxon>
        <taxon>Sphingomonadaceae</taxon>
        <taxon>Rhizorhabdus</taxon>
    </lineage>
</organism>
<dbReference type="STRING" id="439228.SAMN06295920_1205"/>
<dbReference type="AlphaFoldDB" id="A0A1T5GUA6"/>
<proteinExistence type="inferred from homology"/>
<evidence type="ECO:0000313" key="17">
    <source>
        <dbReference type="Proteomes" id="UP000189818"/>
    </source>
</evidence>
<keyword evidence="16" id="KW-0675">Receptor</keyword>
<dbReference type="PANTHER" id="PTHR32552">
    <property type="entry name" value="FERRICHROME IRON RECEPTOR-RELATED"/>
    <property type="match status" value="1"/>
</dbReference>
<dbReference type="GO" id="GO:0009279">
    <property type="term" value="C:cell outer membrane"/>
    <property type="evidence" value="ECO:0007669"/>
    <property type="project" value="UniProtKB-SubCell"/>
</dbReference>
<keyword evidence="8 12" id="KW-0798">TonB box</keyword>
<evidence type="ECO:0000259" key="14">
    <source>
        <dbReference type="Pfam" id="PF00593"/>
    </source>
</evidence>
<keyword evidence="3 11" id="KW-1134">Transmembrane beta strand</keyword>
<keyword evidence="17" id="KW-1185">Reference proteome</keyword>
<dbReference type="InterPro" id="IPR036942">
    <property type="entry name" value="Beta-barrel_TonB_sf"/>
</dbReference>
<accession>A0A1T5GUA6</accession>
<keyword evidence="6" id="KW-0408">Iron</keyword>
<evidence type="ECO:0000256" key="6">
    <source>
        <dbReference type="ARBA" id="ARBA00023004"/>
    </source>
</evidence>
<evidence type="ECO:0000313" key="16">
    <source>
        <dbReference type="EMBL" id="SKC11985.1"/>
    </source>
</evidence>
<keyword evidence="5 11" id="KW-0812">Transmembrane</keyword>
<name>A0A1T5GUA6_9SPHN</name>
<evidence type="ECO:0000256" key="5">
    <source>
        <dbReference type="ARBA" id="ARBA00022692"/>
    </source>
</evidence>
<feature type="domain" description="TonB-dependent receptor-like beta-barrel" evidence="14">
    <location>
        <begin position="298"/>
        <end position="765"/>
    </location>
</feature>
<feature type="chain" id="PRO_5012188469" evidence="13">
    <location>
        <begin position="35"/>
        <end position="800"/>
    </location>
</feature>
<dbReference type="Gene3D" id="2.40.170.20">
    <property type="entry name" value="TonB-dependent receptor, beta-barrel domain"/>
    <property type="match status" value="1"/>
</dbReference>
<evidence type="ECO:0000256" key="12">
    <source>
        <dbReference type="RuleBase" id="RU003357"/>
    </source>
</evidence>
<evidence type="ECO:0000256" key="2">
    <source>
        <dbReference type="ARBA" id="ARBA00022448"/>
    </source>
</evidence>
<evidence type="ECO:0000256" key="8">
    <source>
        <dbReference type="ARBA" id="ARBA00023077"/>
    </source>
</evidence>
<reference evidence="17" key="1">
    <citation type="submission" date="2017-02" db="EMBL/GenBank/DDBJ databases">
        <authorList>
            <person name="Varghese N."/>
            <person name="Submissions S."/>
        </authorList>
    </citation>
    <scope>NUCLEOTIDE SEQUENCE [LARGE SCALE GENOMIC DNA]</scope>
    <source>
        <strain evidence="17">UM2</strain>
    </source>
</reference>
<gene>
    <name evidence="16" type="ORF">SAMN06295920_1205</name>
</gene>
<dbReference type="SUPFAM" id="SSF56935">
    <property type="entry name" value="Porins"/>
    <property type="match status" value="1"/>
</dbReference>
<evidence type="ECO:0000256" key="11">
    <source>
        <dbReference type="PROSITE-ProRule" id="PRU01360"/>
    </source>
</evidence>
<evidence type="ECO:0000256" key="3">
    <source>
        <dbReference type="ARBA" id="ARBA00022452"/>
    </source>
</evidence>
<dbReference type="GO" id="GO:0006826">
    <property type="term" value="P:iron ion transport"/>
    <property type="evidence" value="ECO:0007669"/>
    <property type="project" value="UniProtKB-KW"/>
</dbReference>
<dbReference type="EMBL" id="FUYM01000020">
    <property type="protein sequence ID" value="SKC11985.1"/>
    <property type="molecule type" value="Genomic_DNA"/>
</dbReference>
<comment type="subcellular location">
    <subcellularLocation>
        <location evidence="1 11">Cell outer membrane</location>
        <topology evidence="1 11">Multi-pass membrane protein</topology>
    </subcellularLocation>
</comment>
<keyword evidence="13" id="KW-0732">Signal</keyword>
<keyword evidence="4" id="KW-0410">Iron transport</keyword>
<comment type="similarity">
    <text evidence="11 12">Belongs to the TonB-dependent receptor family.</text>
</comment>
<dbReference type="Proteomes" id="UP000189818">
    <property type="component" value="Unassembled WGS sequence"/>
</dbReference>
<protein>
    <submittedName>
        <fullName evidence="16">Outer membrane receptor proteins, mostly Fe transport</fullName>
    </submittedName>
</protein>
<dbReference type="Pfam" id="PF00593">
    <property type="entry name" value="TonB_dep_Rec_b-barrel"/>
    <property type="match status" value="1"/>
</dbReference>
<keyword evidence="2 11" id="KW-0813">Transport</keyword>
<evidence type="ECO:0000256" key="9">
    <source>
        <dbReference type="ARBA" id="ARBA00023136"/>
    </source>
</evidence>
<evidence type="ECO:0000256" key="10">
    <source>
        <dbReference type="ARBA" id="ARBA00023237"/>
    </source>
</evidence>
<dbReference type="PROSITE" id="PS52016">
    <property type="entry name" value="TONB_DEPENDENT_REC_3"/>
    <property type="match status" value="1"/>
</dbReference>
<evidence type="ECO:0000259" key="15">
    <source>
        <dbReference type="Pfam" id="PF07715"/>
    </source>
</evidence>
<dbReference type="Pfam" id="PF07715">
    <property type="entry name" value="Plug"/>
    <property type="match status" value="1"/>
</dbReference>
<keyword evidence="7" id="KW-0406">Ion transport</keyword>
<dbReference type="PANTHER" id="PTHR32552:SF81">
    <property type="entry name" value="TONB-DEPENDENT OUTER MEMBRANE RECEPTOR"/>
    <property type="match status" value="1"/>
</dbReference>
<sequence length="800" mass="85835">MGNSRGAVRRASSGKIVGRAGSMVALLLASSALAQTSSAGDASGSAASDGDIVVTANKREQKLNDVGLAVAVVGGQALRNQRISSLADIAQSVPGLSFTPTPNSTPVYTLRGIGFYETSLGAYPTVPVYIDEFPLSFPGTTSHSAFDLEQVEVLKGPQGTLFGQNATGGAINYIAAKPTSTFKAGVDVGYGRFNAVEAEGFVSGPLAQNLTARFAGRYERADGWQTSNSRPGDHNGKKEVFAGRMLFDLQPADGLRFQLNLNGWKEKGETQAPQYVALIAQHAPSPPVDASPFSPLKPRAADWTPGTPYKNNHMVQAALRTDVGITDEVTLTSLTSYVHFKQNQGDDGEGLPAISLDLTPSTGKIDSFAQELRLSNGGDHPLRWVAGANYEKSKVYQDIFVRTQDSSTGYLFGGIGYPNFATLDYYSDQKMENYAFFGNVEYDLVDHVTLKGGIRYTQSNRDARLCSRDATGIPDGIGDFFYEVVYGGAFGAYPSGQCYVNNDQGVTINGVAPGTPGEYAGKLHQNNISWRVGADWKPQPELLLYANVARGYKAGSFPAVSASAFTQFLPVRQESVLTYEAGFKVDLFDRKAHLNGAAFYYDYKDKQLRSKLNAPPFGILDVLQNIPKSTVKGFELDASATPLTGLNISAAFTYIDAKIDRFVGINAAGVGADFAGARVPYTPKYQIAYNGDYTLPVSERLNAFVGTTVTYRSGTVAVIGGDIPPPVTRSALANPLLIHGYALVDLRAGVASADGQWRFMVFGKNVLNQYYWSNVVASFDTIGRYAGRPATYGASVSVRY</sequence>
<evidence type="ECO:0000256" key="4">
    <source>
        <dbReference type="ARBA" id="ARBA00022496"/>
    </source>
</evidence>